<reference evidence="1" key="2">
    <citation type="submission" date="2020-11" db="EMBL/GenBank/DDBJ databases">
        <authorList>
            <person name="McCartney M.A."/>
            <person name="Auch B."/>
            <person name="Kono T."/>
            <person name="Mallez S."/>
            <person name="Becker A."/>
            <person name="Gohl D.M."/>
            <person name="Silverstein K.A.T."/>
            <person name="Koren S."/>
            <person name="Bechman K.B."/>
            <person name="Herman A."/>
            <person name="Abrahante J.E."/>
            <person name="Garbe J."/>
        </authorList>
    </citation>
    <scope>NUCLEOTIDE SEQUENCE</scope>
    <source>
        <strain evidence="1">Duluth1</strain>
        <tissue evidence="1">Whole animal</tissue>
    </source>
</reference>
<comment type="caution">
    <text evidence="1">The sequence shown here is derived from an EMBL/GenBank/DDBJ whole genome shotgun (WGS) entry which is preliminary data.</text>
</comment>
<keyword evidence="2" id="KW-1185">Reference proteome</keyword>
<sequence>MKGCRARSQSCRRYDSFGMSDRRRRPLHADDIEFWELENDVRHGFNFSRTTRVERGLSDGRRCVIDVLNRGYIDADKSKSRQHDNALFYVNIDAFTSKDSK</sequence>
<accession>A0A9D4FDD7</accession>
<dbReference type="Proteomes" id="UP000828390">
    <property type="component" value="Unassembled WGS sequence"/>
</dbReference>
<reference evidence="1" key="1">
    <citation type="journal article" date="2019" name="bioRxiv">
        <title>The Genome of the Zebra Mussel, Dreissena polymorpha: A Resource for Invasive Species Research.</title>
        <authorList>
            <person name="McCartney M.A."/>
            <person name="Auch B."/>
            <person name="Kono T."/>
            <person name="Mallez S."/>
            <person name="Zhang Y."/>
            <person name="Obille A."/>
            <person name="Becker A."/>
            <person name="Abrahante J.E."/>
            <person name="Garbe J."/>
            <person name="Badalamenti J.P."/>
            <person name="Herman A."/>
            <person name="Mangelson H."/>
            <person name="Liachko I."/>
            <person name="Sullivan S."/>
            <person name="Sone E.D."/>
            <person name="Koren S."/>
            <person name="Silverstein K.A.T."/>
            <person name="Beckman K.B."/>
            <person name="Gohl D.M."/>
        </authorList>
    </citation>
    <scope>NUCLEOTIDE SEQUENCE</scope>
    <source>
        <strain evidence="1">Duluth1</strain>
        <tissue evidence="1">Whole animal</tissue>
    </source>
</reference>
<dbReference type="EMBL" id="JAIWYP010000007">
    <property type="protein sequence ID" value="KAH3796675.1"/>
    <property type="molecule type" value="Genomic_DNA"/>
</dbReference>
<name>A0A9D4FDD7_DREPO</name>
<evidence type="ECO:0000313" key="1">
    <source>
        <dbReference type="EMBL" id="KAH3796675.1"/>
    </source>
</evidence>
<protein>
    <submittedName>
        <fullName evidence="1">Uncharacterized protein</fullName>
    </submittedName>
</protein>
<dbReference type="AlphaFoldDB" id="A0A9D4FDD7"/>
<organism evidence="1 2">
    <name type="scientific">Dreissena polymorpha</name>
    <name type="common">Zebra mussel</name>
    <name type="synonym">Mytilus polymorpha</name>
    <dbReference type="NCBI Taxonomy" id="45954"/>
    <lineage>
        <taxon>Eukaryota</taxon>
        <taxon>Metazoa</taxon>
        <taxon>Spiralia</taxon>
        <taxon>Lophotrochozoa</taxon>
        <taxon>Mollusca</taxon>
        <taxon>Bivalvia</taxon>
        <taxon>Autobranchia</taxon>
        <taxon>Heteroconchia</taxon>
        <taxon>Euheterodonta</taxon>
        <taxon>Imparidentia</taxon>
        <taxon>Neoheterodontei</taxon>
        <taxon>Myida</taxon>
        <taxon>Dreissenoidea</taxon>
        <taxon>Dreissenidae</taxon>
        <taxon>Dreissena</taxon>
    </lineage>
</organism>
<evidence type="ECO:0000313" key="2">
    <source>
        <dbReference type="Proteomes" id="UP000828390"/>
    </source>
</evidence>
<gene>
    <name evidence="1" type="ORF">DPMN_150244</name>
</gene>
<proteinExistence type="predicted"/>